<evidence type="ECO:0000256" key="3">
    <source>
        <dbReference type="ARBA" id="ARBA00023125"/>
    </source>
</evidence>
<dbReference type="EMBL" id="FNQR01000014">
    <property type="protein sequence ID" value="SEB05896.1"/>
    <property type="molecule type" value="Genomic_DNA"/>
</dbReference>
<dbReference type="GO" id="GO:0015074">
    <property type="term" value="P:DNA integration"/>
    <property type="evidence" value="ECO:0007669"/>
    <property type="project" value="UniProtKB-KW"/>
</dbReference>
<dbReference type="GO" id="GO:0003677">
    <property type="term" value="F:DNA binding"/>
    <property type="evidence" value="ECO:0007669"/>
    <property type="project" value="UniProtKB-UniRule"/>
</dbReference>
<evidence type="ECO:0000259" key="6">
    <source>
        <dbReference type="PROSITE" id="PS51898"/>
    </source>
</evidence>
<dbReference type="STRING" id="571932.SAMN05421743_11497"/>
<evidence type="ECO:0000313" key="9">
    <source>
        <dbReference type="Proteomes" id="UP000198584"/>
    </source>
</evidence>
<keyword evidence="3 5" id="KW-0238">DNA-binding</keyword>
<evidence type="ECO:0000256" key="1">
    <source>
        <dbReference type="ARBA" id="ARBA00008857"/>
    </source>
</evidence>
<dbReference type="InterPro" id="IPR011010">
    <property type="entry name" value="DNA_brk_join_enz"/>
</dbReference>
<dbReference type="PANTHER" id="PTHR30349">
    <property type="entry name" value="PHAGE INTEGRASE-RELATED"/>
    <property type="match status" value="1"/>
</dbReference>
<evidence type="ECO:0000256" key="5">
    <source>
        <dbReference type="PROSITE-ProRule" id="PRU01248"/>
    </source>
</evidence>
<organism evidence="8 9">
    <name type="scientific">Thalassobacillus cyri</name>
    <dbReference type="NCBI Taxonomy" id="571932"/>
    <lineage>
        <taxon>Bacteria</taxon>
        <taxon>Bacillati</taxon>
        <taxon>Bacillota</taxon>
        <taxon>Bacilli</taxon>
        <taxon>Bacillales</taxon>
        <taxon>Bacillaceae</taxon>
        <taxon>Thalassobacillus</taxon>
    </lineage>
</organism>
<gene>
    <name evidence="8" type="ORF">SAMN05421743_11497</name>
</gene>
<keyword evidence="2" id="KW-0229">DNA integration</keyword>
<dbReference type="Gene3D" id="1.10.150.130">
    <property type="match status" value="1"/>
</dbReference>
<dbReference type="OrthoDB" id="9803188at2"/>
<evidence type="ECO:0000256" key="2">
    <source>
        <dbReference type="ARBA" id="ARBA00022908"/>
    </source>
</evidence>
<name>A0A1H4G8E5_9BACI</name>
<dbReference type="Gene3D" id="1.10.443.10">
    <property type="entry name" value="Intergrase catalytic core"/>
    <property type="match status" value="1"/>
</dbReference>
<proteinExistence type="inferred from homology"/>
<dbReference type="Pfam" id="PF14659">
    <property type="entry name" value="Phage_int_SAM_3"/>
    <property type="match status" value="1"/>
</dbReference>
<dbReference type="InterPro" id="IPR004107">
    <property type="entry name" value="Integrase_SAM-like_N"/>
</dbReference>
<reference evidence="8 9" key="1">
    <citation type="submission" date="2016-10" db="EMBL/GenBank/DDBJ databases">
        <authorList>
            <person name="de Groot N.N."/>
        </authorList>
    </citation>
    <scope>NUCLEOTIDE SEQUENCE [LARGE SCALE GENOMIC DNA]</scope>
    <source>
        <strain evidence="8 9">CCM7597</strain>
    </source>
</reference>
<evidence type="ECO:0000313" key="8">
    <source>
        <dbReference type="EMBL" id="SEB05896.1"/>
    </source>
</evidence>
<keyword evidence="9" id="KW-1185">Reference proteome</keyword>
<sequence>MPSYRRRGNKNTFLLTVEAGFNERGKRTRRTKTIKVDPSLLKTKRKLENYLNQELVKFEMEVQAGEYIAPEKRQLNEFVEDWREKHAKKNYAYRTLQGYDEKLNNYILPRFGHQKIEQIKPMQIVNFLDDISKPGAGRNKQGKPLSQATLYEIDKTLRVVFNKAVEWQVLKQSPLKGLKRPKIKKKKMQYFDEDDVIEFIKALYKEPINWRIYFLTAAVAGMRRGETLALEWSDFDFENQDILLTKSIPDFDNGRPIIKSTKTDEDIRKISMPKWYMEEVKVFYRYWLKEKMMVGTKWRGDDNTFLFHGGEGIPYTPNSVNKTWRNIKHRHNLKDVRVHDLRHTMITYLLQEGESLKNVQERAGHSSSRITTDTYGHVTKKGHRSTADRFEKFNPKHFGNNSATSGST</sequence>
<dbReference type="SUPFAM" id="SSF56349">
    <property type="entry name" value="DNA breaking-rejoining enzymes"/>
    <property type="match status" value="1"/>
</dbReference>
<dbReference type="InterPro" id="IPR013762">
    <property type="entry name" value="Integrase-like_cat_sf"/>
</dbReference>
<dbReference type="Proteomes" id="UP000198584">
    <property type="component" value="Unassembled WGS sequence"/>
</dbReference>
<feature type="domain" description="Core-binding (CB)" evidence="7">
    <location>
        <begin position="73"/>
        <end position="165"/>
    </location>
</feature>
<dbReference type="RefSeq" id="WP_093045913.1">
    <property type="nucleotide sequence ID" value="NZ_FNQR01000014.1"/>
</dbReference>
<dbReference type="PROSITE" id="PS51898">
    <property type="entry name" value="TYR_RECOMBINASE"/>
    <property type="match status" value="1"/>
</dbReference>
<evidence type="ECO:0000256" key="4">
    <source>
        <dbReference type="ARBA" id="ARBA00023172"/>
    </source>
</evidence>
<dbReference type="PANTHER" id="PTHR30349:SF64">
    <property type="entry name" value="PROPHAGE INTEGRASE INTD-RELATED"/>
    <property type="match status" value="1"/>
</dbReference>
<protein>
    <submittedName>
        <fullName evidence="8">Site-specific recombinase XerD</fullName>
    </submittedName>
</protein>
<evidence type="ECO:0000259" key="7">
    <source>
        <dbReference type="PROSITE" id="PS51900"/>
    </source>
</evidence>
<comment type="similarity">
    <text evidence="1">Belongs to the 'phage' integrase family.</text>
</comment>
<feature type="domain" description="Tyr recombinase" evidence="6">
    <location>
        <begin position="186"/>
        <end position="388"/>
    </location>
</feature>
<dbReference type="InterPro" id="IPR044068">
    <property type="entry name" value="CB"/>
</dbReference>
<accession>A0A1H4G8E5</accession>
<dbReference type="CDD" id="cd01189">
    <property type="entry name" value="INT_ICEBs1_C_like"/>
    <property type="match status" value="1"/>
</dbReference>
<dbReference type="PROSITE" id="PS51900">
    <property type="entry name" value="CB"/>
    <property type="match status" value="1"/>
</dbReference>
<dbReference type="InterPro" id="IPR002104">
    <property type="entry name" value="Integrase_catalytic"/>
</dbReference>
<dbReference type="AlphaFoldDB" id="A0A1H4G8E5"/>
<dbReference type="GO" id="GO:0006310">
    <property type="term" value="P:DNA recombination"/>
    <property type="evidence" value="ECO:0007669"/>
    <property type="project" value="UniProtKB-KW"/>
</dbReference>
<dbReference type="InterPro" id="IPR050090">
    <property type="entry name" value="Tyrosine_recombinase_XerCD"/>
</dbReference>
<dbReference type="InterPro" id="IPR010998">
    <property type="entry name" value="Integrase_recombinase_N"/>
</dbReference>
<dbReference type="Pfam" id="PF00589">
    <property type="entry name" value="Phage_integrase"/>
    <property type="match status" value="1"/>
</dbReference>
<keyword evidence="4" id="KW-0233">DNA recombination</keyword>